<keyword evidence="5" id="KW-1185">Reference proteome</keyword>
<evidence type="ECO:0000256" key="1">
    <source>
        <dbReference type="SAM" id="MobiDB-lite"/>
    </source>
</evidence>
<protein>
    <recommendedName>
        <fullName evidence="3">DUF7042 domain-containing protein</fullName>
    </recommendedName>
</protein>
<dbReference type="EMBL" id="RQTK01000435">
    <property type="protein sequence ID" value="RUS79674.1"/>
    <property type="molecule type" value="Genomic_DNA"/>
</dbReference>
<reference evidence="4 5" key="1">
    <citation type="submission" date="2019-01" db="EMBL/GenBank/DDBJ databases">
        <title>A draft genome assembly of the solar-powered sea slug Elysia chlorotica.</title>
        <authorList>
            <person name="Cai H."/>
            <person name="Li Q."/>
            <person name="Fang X."/>
            <person name="Li J."/>
            <person name="Curtis N.E."/>
            <person name="Altenburger A."/>
            <person name="Shibata T."/>
            <person name="Feng M."/>
            <person name="Maeda T."/>
            <person name="Schwartz J.A."/>
            <person name="Shigenobu S."/>
            <person name="Lundholm N."/>
            <person name="Nishiyama T."/>
            <person name="Yang H."/>
            <person name="Hasebe M."/>
            <person name="Li S."/>
            <person name="Pierce S.K."/>
            <person name="Wang J."/>
        </authorList>
    </citation>
    <scope>NUCLEOTIDE SEQUENCE [LARGE SCALE GENOMIC DNA]</scope>
    <source>
        <strain evidence="4">EC2010</strain>
        <tissue evidence="4">Whole organism of an adult</tissue>
    </source>
</reference>
<keyword evidence="2" id="KW-0472">Membrane</keyword>
<keyword evidence="2" id="KW-1133">Transmembrane helix</keyword>
<comment type="caution">
    <text evidence="4">The sequence shown here is derived from an EMBL/GenBank/DDBJ whole genome shotgun (WGS) entry which is preliminary data.</text>
</comment>
<dbReference type="OrthoDB" id="6154190at2759"/>
<evidence type="ECO:0000259" key="3">
    <source>
        <dbReference type="Pfam" id="PF23069"/>
    </source>
</evidence>
<keyword evidence="2" id="KW-0812">Transmembrane</keyword>
<gene>
    <name evidence="4" type="ORF">EGW08_012558</name>
</gene>
<accession>A0A433TDW9</accession>
<feature type="domain" description="DUF7042" evidence="3">
    <location>
        <begin position="116"/>
        <end position="221"/>
    </location>
</feature>
<feature type="region of interest" description="Disordered" evidence="1">
    <location>
        <begin position="290"/>
        <end position="314"/>
    </location>
</feature>
<dbReference type="Proteomes" id="UP000271974">
    <property type="component" value="Unassembled WGS sequence"/>
</dbReference>
<feature type="transmembrane region" description="Helical" evidence="2">
    <location>
        <begin position="250"/>
        <end position="273"/>
    </location>
</feature>
<evidence type="ECO:0000256" key="2">
    <source>
        <dbReference type="SAM" id="Phobius"/>
    </source>
</evidence>
<name>A0A433TDW9_ELYCH</name>
<dbReference type="Pfam" id="PF23069">
    <property type="entry name" value="DUF7042"/>
    <property type="match status" value="1"/>
</dbReference>
<proteinExistence type="predicted"/>
<sequence>MTNTALKLYLNSSTKYLMRSASTVTILTNNVEIVACLDFSEGISAVKTLYYHATNELFLPSGAAHPVRFVAPGQATTVADTCTMTTYRTGTHDLLIDTGELAASAITCPDPLLANFNNYTVNMLGTAYCTASGGYIHICSDTDTVEVEYSVCPTVIFYSTEGTLQCVYYTNSSTTYYVNLLNMDSSVDNTVNYHYTCLVIDYTESPVFMTQIPRKCASDQTATTLPASGGATFELYANVPGSSSGIPIPLIYGLAAAGGLFFLVVCSVVFYYFCIRKGYTLPCCKNKRKQQKKKQQQRQREAEEKRAKKSGKVAPVDTVSVEDSLGVPMDAKSTGLQATAIITPNDGCDVMSDGRRWLETAQSTRSVVTPSHVIQTDLVLDEQTPRRLPALEPITPAHGHLLLSTNEGGDDLNVSVTRKLPPINESSSLQS</sequence>
<dbReference type="AlphaFoldDB" id="A0A433TDW9"/>
<evidence type="ECO:0000313" key="5">
    <source>
        <dbReference type="Proteomes" id="UP000271974"/>
    </source>
</evidence>
<evidence type="ECO:0000313" key="4">
    <source>
        <dbReference type="EMBL" id="RUS79674.1"/>
    </source>
</evidence>
<organism evidence="4 5">
    <name type="scientific">Elysia chlorotica</name>
    <name type="common">Eastern emerald elysia</name>
    <name type="synonym">Sea slug</name>
    <dbReference type="NCBI Taxonomy" id="188477"/>
    <lineage>
        <taxon>Eukaryota</taxon>
        <taxon>Metazoa</taxon>
        <taxon>Spiralia</taxon>
        <taxon>Lophotrochozoa</taxon>
        <taxon>Mollusca</taxon>
        <taxon>Gastropoda</taxon>
        <taxon>Heterobranchia</taxon>
        <taxon>Euthyneura</taxon>
        <taxon>Panpulmonata</taxon>
        <taxon>Sacoglossa</taxon>
        <taxon>Placobranchoidea</taxon>
        <taxon>Plakobranchidae</taxon>
        <taxon>Elysia</taxon>
    </lineage>
</organism>
<dbReference type="InterPro" id="IPR055470">
    <property type="entry name" value="DUF7042"/>
</dbReference>